<gene>
    <name evidence="1" type="ORF">F4821DRAFT_119638</name>
</gene>
<name>A0ACC0D3L9_9PEZI</name>
<accession>A0ACC0D3L9</accession>
<protein>
    <submittedName>
        <fullName evidence="1">Cytochrome P450</fullName>
    </submittedName>
</protein>
<evidence type="ECO:0000313" key="1">
    <source>
        <dbReference type="EMBL" id="KAI6087147.1"/>
    </source>
</evidence>
<organism evidence="1 2">
    <name type="scientific">Hypoxylon rubiginosum</name>
    <dbReference type="NCBI Taxonomy" id="110542"/>
    <lineage>
        <taxon>Eukaryota</taxon>
        <taxon>Fungi</taxon>
        <taxon>Dikarya</taxon>
        <taxon>Ascomycota</taxon>
        <taxon>Pezizomycotina</taxon>
        <taxon>Sordariomycetes</taxon>
        <taxon>Xylariomycetidae</taxon>
        <taxon>Xylariales</taxon>
        <taxon>Hypoxylaceae</taxon>
        <taxon>Hypoxylon</taxon>
    </lineage>
</organism>
<keyword evidence="2" id="KW-1185">Reference proteome</keyword>
<comment type="caution">
    <text evidence="1">The sequence shown here is derived from an EMBL/GenBank/DDBJ whole genome shotgun (WGS) entry which is preliminary data.</text>
</comment>
<sequence>MRYLRASELHSSTRRQVGNFLLSCLSTSTPLHIFNPSGCLRSLRRLIHHIVPSLAQYLPSMDSTSWPASVAAILSTMSYAQVVTLLFSLCSAILLLSSRRGKVHFAPVHGFRSVLEPSLFLQARFITTAYEIVGSGYKKFKDTPFLVRRYDNDVLVMPMKYLNELSRIPNKKFDSKAAAVGNFVPEWTGMEFAMETNLHIRVLSNKLTPELSRYLDISRSELEYAWDLEVPQADDWTEVDIQHILRMLIARMTGRIFMGIPACRDPEWINLTIDFAIHLFTAAFSLKMFPRWTLPFIAHFIPARYRVKKHLKKASEFMRQSVQKSPKSLLRGEHGEPAEDETVLLSWMMENGTERETAIPEMAARQCILAVASVHTTAGNATNIIFDLCAHPEWFPVLREEIDHVTQELGKLGEKKDVDTRLWLSRLEKLDSFIIESQRLNPVMLVHPQRVAMEPLTLNDGTRIPAGTHVGWAHHHHVMDPAITPNPEVFDPLRSYRKRHSSPEEMNKHLAGQTEPNRLSFGYGKQACPGRFFAVDEIKTLLVRLLSNYNFKYPQGKNRPKPRYANENVFVDPTARLMMKRKSTT</sequence>
<dbReference type="Proteomes" id="UP001497680">
    <property type="component" value="Unassembled WGS sequence"/>
</dbReference>
<evidence type="ECO:0000313" key="2">
    <source>
        <dbReference type="Proteomes" id="UP001497680"/>
    </source>
</evidence>
<reference evidence="1 2" key="1">
    <citation type="journal article" date="2022" name="New Phytol.">
        <title>Ecological generalism drives hyperdiversity of secondary metabolite gene clusters in xylarialean endophytes.</title>
        <authorList>
            <person name="Franco M.E.E."/>
            <person name="Wisecaver J.H."/>
            <person name="Arnold A.E."/>
            <person name="Ju Y.M."/>
            <person name="Slot J.C."/>
            <person name="Ahrendt S."/>
            <person name="Moore L.P."/>
            <person name="Eastman K.E."/>
            <person name="Scott K."/>
            <person name="Konkel Z."/>
            <person name="Mondo S.J."/>
            <person name="Kuo A."/>
            <person name="Hayes R.D."/>
            <person name="Haridas S."/>
            <person name="Andreopoulos B."/>
            <person name="Riley R."/>
            <person name="LaButti K."/>
            <person name="Pangilinan J."/>
            <person name="Lipzen A."/>
            <person name="Amirebrahimi M."/>
            <person name="Yan J."/>
            <person name="Adam C."/>
            <person name="Keymanesh K."/>
            <person name="Ng V."/>
            <person name="Louie K."/>
            <person name="Northen T."/>
            <person name="Drula E."/>
            <person name="Henrissat B."/>
            <person name="Hsieh H.M."/>
            <person name="Youens-Clark K."/>
            <person name="Lutzoni F."/>
            <person name="Miadlikowska J."/>
            <person name="Eastwood D.C."/>
            <person name="Hamelin R.C."/>
            <person name="Grigoriev I.V."/>
            <person name="U'Ren J.M."/>
        </authorList>
    </citation>
    <scope>NUCLEOTIDE SEQUENCE [LARGE SCALE GENOMIC DNA]</scope>
    <source>
        <strain evidence="1 2">ER1909</strain>
    </source>
</reference>
<dbReference type="EMBL" id="MU394310">
    <property type="protein sequence ID" value="KAI6087147.1"/>
    <property type="molecule type" value="Genomic_DNA"/>
</dbReference>
<proteinExistence type="predicted"/>